<name>A0ABD0QTI1_CIRMR</name>
<feature type="non-terminal residue" evidence="2">
    <location>
        <position position="56"/>
    </location>
</feature>
<comment type="caution">
    <text evidence="2">The sequence shown here is derived from an EMBL/GenBank/DDBJ whole genome shotgun (WGS) entry which is preliminary data.</text>
</comment>
<gene>
    <name evidence="2" type="ORF">M9458_016596</name>
</gene>
<organism evidence="2 3">
    <name type="scientific">Cirrhinus mrigala</name>
    <name type="common">Mrigala</name>
    <dbReference type="NCBI Taxonomy" id="683832"/>
    <lineage>
        <taxon>Eukaryota</taxon>
        <taxon>Metazoa</taxon>
        <taxon>Chordata</taxon>
        <taxon>Craniata</taxon>
        <taxon>Vertebrata</taxon>
        <taxon>Euteleostomi</taxon>
        <taxon>Actinopterygii</taxon>
        <taxon>Neopterygii</taxon>
        <taxon>Teleostei</taxon>
        <taxon>Ostariophysi</taxon>
        <taxon>Cypriniformes</taxon>
        <taxon>Cyprinidae</taxon>
        <taxon>Labeoninae</taxon>
        <taxon>Labeonini</taxon>
        <taxon>Cirrhinus</taxon>
    </lineage>
</organism>
<keyword evidence="3" id="KW-1185">Reference proteome</keyword>
<evidence type="ECO:0000256" key="1">
    <source>
        <dbReference type="SAM" id="MobiDB-lite"/>
    </source>
</evidence>
<dbReference type="Proteomes" id="UP001529510">
    <property type="component" value="Unassembled WGS sequence"/>
</dbReference>
<dbReference type="AlphaFoldDB" id="A0ABD0QTI1"/>
<sequence length="56" mass="5855">MDMVGATPMDTVGAILTATVMEDLDLVVVSCPAASTDSWKASHPEDSSSWDIVKAT</sequence>
<accession>A0ABD0QTI1</accession>
<protein>
    <submittedName>
        <fullName evidence="2">Uncharacterized protein</fullName>
    </submittedName>
</protein>
<reference evidence="2 3" key="1">
    <citation type="submission" date="2024-05" db="EMBL/GenBank/DDBJ databases">
        <title>Genome sequencing and assembly of Indian major carp, Cirrhinus mrigala (Hamilton, 1822).</title>
        <authorList>
            <person name="Mohindra V."/>
            <person name="Chowdhury L.M."/>
            <person name="Lal K."/>
            <person name="Jena J.K."/>
        </authorList>
    </citation>
    <scope>NUCLEOTIDE SEQUENCE [LARGE SCALE GENOMIC DNA]</scope>
    <source>
        <strain evidence="2">CM1030</strain>
        <tissue evidence="2">Blood</tissue>
    </source>
</reference>
<evidence type="ECO:0000313" key="2">
    <source>
        <dbReference type="EMBL" id="KAL0189497.1"/>
    </source>
</evidence>
<dbReference type="EMBL" id="JAMKFB020000007">
    <property type="protein sequence ID" value="KAL0189497.1"/>
    <property type="molecule type" value="Genomic_DNA"/>
</dbReference>
<proteinExistence type="predicted"/>
<evidence type="ECO:0000313" key="3">
    <source>
        <dbReference type="Proteomes" id="UP001529510"/>
    </source>
</evidence>
<feature type="region of interest" description="Disordered" evidence="1">
    <location>
        <begin position="34"/>
        <end position="56"/>
    </location>
</feature>